<protein>
    <submittedName>
        <fullName evidence="1">Uncharacterized protein</fullName>
    </submittedName>
</protein>
<evidence type="ECO:0000313" key="1">
    <source>
        <dbReference type="EMBL" id="GAG20147.1"/>
    </source>
</evidence>
<sequence>MSFQMPEGHLLVRQLRLELLLAPPDTDLPAAAVMWMQPRLRLVSSAEQLEALNHTLQETVEE</sequence>
<accession>X0WA98</accession>
<name>X0WA98_9ZZZZ</name>
<comment type="caution">
    <text evidence="1">The sequence shown here is derived from an EMBL/GenBank/DDBJ whole genome shotgun (WGS) entry which is preliminary data.</text>
</comment>
<gene>
    <name evidence="1" type="ORF">S01H1_47257</name>
</gene>
<organism evidence="1">
    <name type="scientific">marine sediment metagenome</name>
    <dbReference type="NCBI Taxonomy" id="412755"/>
    <lineage>
        <taxon>unclassified sequences</taxon>
        <taxon>metagenomes</taxon>
        <taxon>ecological metagenomes</taxon>
    </lineage>
</organism>
<dbReference type="EMBL" id="BARS01030294">
    <property type="protein sequence ID" value="GAG20147.1"/>
    <property type="molecule type" value="Genomic_DNA"/>
</dbReference>
<proteinExistence type="predicted"/>
<reference evidence="1" key="1">
    <citation type="journal article" date="2014" name="Front. Microbiol.">
        <title>High frequency of phylogenetically diverse reductive dehalogenase-homologous genes in deep subseafloor sedimentary metagenomes.</title>
        <authorList>
            <person name="Kawai M."/>
            <person name="Futagami T."/>
            <person name="Toyoda A."/>
            <person name="Takaki Y."/>
            <person name="Nishi S."/>
            <person name="Hori S."/>
            <person name="Arai W."/>
            <person name="Tsubouchi T."/>
            <person name="Morono Y."/>
            <person name="Uchiyama I."/>
            <person name="Ito T."/>
            <person name="Fujiyama A."/>
            <person name="Inagaki F."/>
            <person name="Takami H."/>
        </authorList>
    </citation>
    <scope>NUCLEOTIDE SEQUENCE</scope>
    <source>
        <strain evidence="1">Expedition CK06-06</strain>
    </source>
</reference>
<dbReference type="AlphaFoldDB" id="X0WA98"/>